<dbReference type="PROSITE" id="PS50404">
    <property type="entry name" value="GST_NTER"/>
    <property type="match status" value="1"/>
</dbReference>
<accession>A0AAD5K262</accession>
<dbReference type="PANTHER" id="PTHR11571:SF150">
    <property type="entry name" value="GLUTATHIONE S-TRANSFERASE"/>
    <property type="match status" value="1"/>
</dbReference>
<reference evidence="3" key="2">
    <citation type="submission" date="2023-02" db="EMBL/GenBank/DDBJ databases">
        <authorList>
            <consortium name="DOE Joint Genome Institute"/>
            <person name="Mondo S.J."/>
            <person name="Chang Y."/>
            <person name="Wang Y."/>
            <person name="Ahrendt S."/>
            <person name="Andreopoulos W."/>
            <person name="Barry K."/>
            <person name="Beard J."/>
            <person name="Benny G.L."/>
            <person name="Blankenship S."/>
            <person name="Bonito G."/>
            <person name="Cuomo C."/>
            <person name="Desiro A."/>
            <person name="Gervers K.A."/>
            <person name="Hundley H."/>
            <person name="Kuo A."/>
            <person name="LaButti K."/>
            <person name="Lang B.F."/>
            <person name="Lipzen A."/>
            <person name="O'Donnell K."/>
            <person name="Pangilinan J."/>
            <person name="Reynolds N."/>
            <person name="Sandor L."/>
            <person name="Smith M.W."/>
            <person name="Tsang A."/>
            <person name="Grigoriev I.V."/>
            <person name="Stajich J.E."/>
            <person name="Spatafora J.W."/>
        </authorList>
    </citation>
    <scope>NUCLEOTIDE SEQUENCE</scope>
    <source>
        <strain evidence="3">RSA 2281</strain>
    </source>
</reference>
<dbReference type="InterPro" id="IPR004046">
    <property type="entry name" value="GST_C"/>
</dbReference>
<dbReference type="InterPro" id="IPR004045">
    <property type="entry name" value="Glutathione_S-Trfase_N"/>
</dbReference>
<evidence type="ECO:0000313" key="4">
    <source>
        <dbReference type="Proteomes" id="UP001209540"/>
    </source>
</evidence>
<dbReference type="InterPro" id="IPR010987">
    <property type="entry name" value="Glutathione-S-Trfase_C-like"/>
</dbReference>
<protein>
    <submittedName>
        <fullName evidence="3">Glutathione S-transferase</fullName>
    </submittedName>
</protein>
<dbReference type="SUPFAM" id="SSF52833">
    <property type="entry name" value="Thioredoxin-like"/>
    <property type="match status" value="1"/>
</dbReference>
<dbReference type="InterPro" id="IPR050213">
    <property type="entry name" value="GST_superfamily"/>
</dbReference>
<dbReference type="Proteomes" id="UP001209540">
    <property type="component" value="Unassembled WGS sequence"/>
</dbReference>
<keyword evidence="4" id="KW-1185">Reference proteome</keyword>
<evidence type="ECO:0000259" key="1">
    <source>
        <dbReference type="PROSITE" id="PS50404"/>
    </source>
</evidence>
<comment type="caution">
    <text evidence="3">The sequence shown here is derived from an EMBL/GenBank/DDBJ whole genome shotgun (WGS) entry which is preliminary data.</text>
</comment>
<organism evidence="3 4">
    <name type="scientific">Phascolomyces articulosus</name>
    <dbReference type="NCBI Taxonomy" id="60185"/>
    <lineage>
        <taxon>Eukaryota</taxon>
        <taxon>Fungi</taxon>
        <taxon>Fungi incertae sedis</taxon>
        <taxon>Mucoromycota</taxon>
        <taxon>Mucoromycotina</taxon>
        <taxon>Mucoromycetes</taxon>
        <taxon>Mucorales</taxon>
        <taxon>Lichtheimiaceae</taxon>
        <taxon>Phascolomyces</taxon>
    </lineage>
</organism>
<dbReference type="GO" id="GO:0004364">
    <property type="term" value="F:glutathione transferase activity"/>
    <property type="evidence" value="ECO:0007669"/>
    <property type="project" value="TreeGrafter"/>
</dbReference>
<dbReference type="InterPro" id="IPR036249">
    <property type="entry name" value="Thioredoxin-like_sf"/>
</dbReference>
<dbReference type="PANTHER" id="PTHR11571">
    <property type="entry name" value="GLUTATHIONE S-TRANSFERASE"/>
    <property type="match status" value="1"/>
</dbReference>
<dbReference type="PROSITE" id="PS50405">
    <property type="entry name" value="GST_CTER"/>
    <property type="match status" value="1"/>
</dbReference>
<feature type="domain" description="GST N-terminal" evidence="1">
    <location>
        <begin position="18"/>
        <end position="101"/>
    </location>
</feature>
<dbReference type="EMBL" id="JAIXMP010000041">
    <property type="protein sequence ID" value="KAI9247694.1"/>
    <property type="molecule type" value="Genomic_DNA"/>
</dbReference>
<feature type="domain" description="GST C-terminal" evidence="2">
    <location>
        <begin position="104"/>
        <end position="216"/>
    </location>
</feature>
<dbReference type="GO" id="GO:0006749">
    <property type="term" value="P:glutathione metabolic process"/>
    <property type="evidence" value="ECO:0007669"/>
    <property type="project" value="TreeGrafter"/>
</dbReference>
<proteinExistence type="predicted"/>
<dbReference type="InterPro" id="IPR036282">
    <property type="entry name" value="Glutathione-S-Trfase_C_sf"/>
</dbReference>
<dbReference type="Gene3D" id="1.20.1050.130">
    <property type="match status" value="1"/>
</dbReference>
<gene>
    <name evidence="3" type="ORF">BDA99DRAFT_591824</name>
</gene>
<name>A0AAD5K262_9FUNG</name>
<dbReference type="SUPFAM" id="SSF47616">
    <property type="entry name" value="GST C-terminal domain-like"/>
    <property type="match status" value="1"/>
</dbReference>
<dbReference type="AlphaFoldDB" id="A0AAD5K262"/>
<evidence type="ECO:0000259" key="2">
    <source>
        <dbReference type="PROSITE" id="PS50405"/>
    </source>
</evidence>
<dbReference type="Pfam" id="PF13409">
    <property type="entry name" value="GST_N_2"/>
    <property type="match status" value="1"/>
</dbReference>
<sequence>MTVTTNFSPVKVHYFDFGDFAKSLPKDVGRGENIRLFLEDAGIPHEYILYPWSEWPVVRDEWIQNGYLTGTLPALQTNDGKKYFHTVPILCFLSKQLGKYYGKNVDEEYLVDVVADTANDFYDSFVHNYWLRRVSDNRENHHKNEAPIHIDRLERFYKINEGPYLLGSEISFADFQVYHVIRDEQLTELPPRLATLIKTFEERPNIKKYLEAKKNN</sequence>
<dbReference type="SFLD" id="SFLDS00019">
    <property type="entry name" value="Glutathione_Transferase_(cytos"/>
    <property type="match status" value="1"/>
</dbReference>
<dbReference type="Pfam" id="PF14497">
    <property type="entry name" value="GST_C_3"/>
    <property type="match status" value="1"/>
</dbReference>
<evidence type="ECO:0000313" key="3">
    <source>
        <dbReference type="EMBL" id="KAI9247694.1"/>
    </source>
</evidence>
<reference evidence="3" key="1">
    <citation type="journal article" date="2022" name="IScience">
        <title>Evolution of zygomycete secretomes and the origins of terrestrial fungal ecologies.</title>
        <authorList>
            <person name="Chang Y."/>
            <person name="Wang Y."/>
            <person name="Mondo S."/>
            <person name="Ahrendt S."/>
            <person name="Andreopoulos W."/>
            <person name="Barry K."/>
            <person name="Beard J."/>
            <person name="Benny G.L."/>
            <person name="Blankenship S."/>
            <person name="Bonito G."/>
            <person name="Cuomo C."/>
            <person name="Desiro A."/>
            <person name="Gervers K.A."/>
            <person name="Hundley H."/>
            <person name="Kuo A."/>
            <person name="LaButti K."/>
            <person name="Lang B.F."/>
            <person name="Lipzen A."/>
            <person name="O'Donnell K."/>
            <person name="Pangilinan J."/>
            <person name="Reynolds N."/>
            <person name="Sandor L."/>
            <person name="Smith M.E."/>
            <person name="Tsang A."/>
            <person name="Grigoriev I.V."/>
            <person name="Stajich J.E."/>
            <person name="Spatafora J.W."/>
        </authorList>
    </citation>
    <scope>NUCLEOTIDE SEQUENCE</scope>
    <source>
        <strain evidence="3">RSA 2281</strain>
    </source>
</reference>
<dbReference type="InterPro" id="IPR040079">
    <property type="entry name" value="Glutathione_S-Trfase"/>
</dbReference>
<dbReference type="CDD" id="cd03039">
    <property type="entry name" value="GST_N_Sigma_like"/>
    <property type="match status" value="1"/>
</dbReference>